<comment type="similarity">
    <text evidence="1 5">Belongs to the E2F/DP family.</text>
</comment>
<dbReference type="InterPro" id="IPR036388">
    <property type="entry name" value="WH-like_DNA-bd_sf"/>
</dbReference>
<organism evidence="8">
    <name type="scientific">Nothobranchius pienaari</name>
    <dbReference type="NCBI Taxonomy" id="704102"/>
    <lineage>
        <taxon>Eukaryota</taxon>
        <taxon>Metazoa</taxon>
        <taxon>Chordata</taxon>
        <taxon>Craniata</taxon>
        <taxon>Vertebrata</taxon>
        <taxon>Euteleostomi</taxon>
        <taxon>Actinopterygii</taxon>
        <taxon>Neopterygii</taxon>
        <taxon>Teleostei</taxon>
        <taxon>Neoteleostei</taxon>
        <taxon>Acanthomorphata</taxon>
        <taxon>Ovalentaria</taxon>
        <taxon>Atherinomorphae</taxon>
        <taxon>Cyprinodontiformes</taxon>
        <taxon>Nothobranchiidae</taxon>
        <taxon>Nothobranchius</taxon>
    </lineage>
</organism>
<dbReference type="InterPro" id="IPR003316">
    <property type="entry name" value="E2F_WHTH_DNA-bd_dom"/>
</dbReference>
<dbReference type="SMART" id="SM01372">
    <property type="entry name" value="E2F_TDP"/>
    <property type="match status" value="1"/>
</dbReference>
<evidence type="ECO:0000259" key="7">
    <source>
        <dbReference type="SMART" id="SM01372"/>
    </source>
</evidence>
<reference evidence="8" key="1">
    <citation type="submission" date="2016-05" db="EMBL/GenBank/DDBJ databases">
        <authorList>
            <person name="Lavstsen T."/>
            <person name="Jespersen J.S."/>
        </authorList>
    </citation>
    <scope>NUCLEOTIDE SEQUENCE</scope>
    <source>
        <tissue evidence="8">Brain</tissue>
    </source>
</reference>
<reference evidence="8" key="2">
    <citation type="submission" date="2016-06" db="EMBL/GenBank/DDBJ databases">
        <title>The genome of a short-lived fish provides insights into sex chromosome evolution and the genetic control of aging.</title>
        <authorList>
            <person name="Reichwald K."/>
            <person name="Felder M."/>
            <person name="Petzold A."/>
            <person name="Koch P."/>
            <person name="Groth M."/>
            <person name="Platzer M."/>
        </authorList>
    </citation>
    <scope>NUCLEOTIDE SEQUENCE</scope>
    <source>
        <tissue evidence="8">Brain</tissue>
    </source>
</reference>
<feature type="compositionally biased region" description="Polar residues" evidence="6">
    <location>
        <begin position="254"/>
        <end position="263"/>
    </location>
</feature>
<dbReference type="EMBL" id="HAEF01000248">
    <property type="protein sequence ID" value="SBR37630.1"/>
    <property type="molecule type" value="Transcribed_RNA"/>
</dbReference>
<keyword evidence="4 5" id="KW-0804">Transcription</keyword>
<comment type="subcellular location">
    <subcellularLocation>
        <location evidence="5">Nucleus</location>
    </subcellularLocation>
</comment>
<accession>A0A1A8KYJ6</accession>
<feature type="compositionally biased region" description="Basic and acidic residues" evidence="6">
    <location>
        <begin position="264"/>
        <end position="277"/>
    </location>
</feature>
<evidence type="ECO:0000256" key="5">
    <source>
        <dbReference type="RuleBase" id="RU003796"/>
    </source>
</evidence>
<dbReference type="InterPro" id="IPR032198">
    <property type="entry name" value="E2F_CC-MB"/>
</dbReference>
<name>A0A1A8KYJ6_9TELE</name>
<dbReference type="SUPFAM" id="SSF46785">
    <property type="entry name" value="Winged helix' DNA-binding domain"/>
    <property type="match status" value="1"/>
</dbReference>
<feature type="region of interest" description="Disordered" evidence="6">
    <location>
        <begin position="247"/>
        <end position="277"/>
    </location>
</feature>
<dbReference type="AlphaFoldDB" id="A0A1A8KYJ6"/>
<dbReference type="PANTHER" id="PTHR12081:SF18">
    <property type="entry name" value="TRANSCRIPTION FACTOR E2F2-RELATED"/>
    <property type="match status" value="1"/>
</dbReference>
<dbReference type="InterPro" id="IPR037241">
    <property type="entry name" value="E2F-DP_heterodim"/>
</dbReference>
<dbReference type="Gene3D" id="6.10.250.540">
    <property type="match status" value="1"/>
</dbReference>
<dbReference type="PANTHER" id="PTHR12081">
    <property type="entry name" value="TRANSCRIPTION FACTOR E2F"/>
    <property type="match status" value="1"/>
</dbReference>
<protein>
    <recommendedName>
        <fullName evidence="7">E2F/DP family winged-helix DNA-binding domain-containing protein</fullName>
    </recommendedName>
</protein>
<dbReference type="Pfam" id="PF16421">
    <property type="entry name" value="E2F_CC-MB"/>
    <property type="match status" value="1"/>
</dbReference>
<dbReference type="SUPFAM" id="SSF144074">
    <property type="entry name" value="E2F-DP heterodimerization region"/>
    <property type="match status" value="1"/>
</dbReference>
<keyword evidence="5" id="KW-0539">Nucleus</keyword>
<dbReference type="GO" id="GO:0090575">
    <property type="term" value="C:RNA polymerase II transcription regulator complex"/>
    <property type="evidence" value="ECO:0007669"/>
    <property type="project" value="TreeGrafter"/>
</dbReference>
<keyword evidence="3 5" id="KW-0238">DNA-binding</keyword>
<dbReference type="GO" id="GO:0000978">
    <property type="term" value="F:RNA polymerase II cis-regulatory region sequence-specific DNA binding"/>
    <property type="evidence" value="ECO:0007669"/>
    <property type="project" value="InterPro"/>
</dbReference>
<evidence type="ECO:0000256" key="4">
    <source>
        <dbReference type="ARBA" id="ARBA00023163"/>
    </source>
</evidence>
<evidence type="ECO:0000256" key="2">
    <source>
        <dbReference type="ARBA" id="ARBA00023015"/>
    </source>
</evidence>
<evidence type="ECO:0000256" key="6">
    <source>
        <dbReference type="SAM" id="MobiDB-lite"/>
    </source>
</evidence>
<proteinExistence type="inferred from homology"/>
<feature type="domain" description="E2F/DP family winged-helix DNA-binding" evidence="7">
    <location>
        <begin position="28"/>
        <end position="92"/>
    </location>
</feature>
<dbReference type="GO" id="GO:0046983">
    <property type="term" value="F:protein dimerization activity"/>
    <property type="evidence" value="ECO:0007669"/>
    <property type="project" value="InterPro"/>
</dbReference>
<dbReference type="Gene3D" id="1.10.10.10">
    <property type="entry name" value="Winged helix-like DNA-binding domain superfamily/Winged helix DNA-binding domain"/>
    <property type="match status" value="1"/>
</dbReference>
<dbReference type="InterPro" id="IPR036390">
    <property type="entry name" value="WH_DNA-bd_sf"/>
</dbReference>
<dbReference type="Pfam" id="PF02319">
    <property type="entry name" value="WHD_E2F_TDP"/>
    <property type="match status" value="1"/>
</dbReference>
<dbReference type="CDD" id="cd14660">
    <property type="entry name" value="E2F_DD"/>
    <property type="match status" value="1"/>
</dbReference>
<dbReference type="InterPro" id="IPR015633">
    <property type="entry name" value="E2F"/>
</dbReference>
<sequence>MNLEEDNQQSSEEEEEEFVLEEIPTYSRKTRSLLTLTQKFSKLLVEHGKLDLRTAAKVLAVRQKRRIYDITNVLEGAGLIVKISKNMVKLIGHEENAIKTDVDGLTLMESVLDQQKLLIEENIRSTRQNHRDLIYVTDEDLCTCFSDRTLLVVRAPPGTHLDVPIPKAVPCSPASYQIYLKSIRGPLDVVLINKRSFSSFPIVLPVPPSKEYLQCAKSAMSTSNEKENGIEQHQALANGAKGKWATGEDMQPLYKSSNTNPESNRNDESACHYSSKELQDQINPPKAINANLIHQLLSAKGYFCPQPGVYIPL</sequence>
<evidence type="ECO:0000313" key="8">
    <source>
        <dbReference type="EMBL" id="SBR37630.1"/>
    </source>
</evidence>
<evidence type="ECO:0000256" key="1">
    <source>
        <dbReference type="ARBA" id="ARBA00010940"/>
    </source>
</evidence>
<dbReference type="GO" id="GO:0000981">
    <property type="term" value="F:DNA-binding transcription factor activity, RNA polymerase II-specific"/>
    <property type="evidence" value="ECO:0007669"/>
    <property type="project" value="TreeGrafter"/>
</dbReference>
<gene>
    <name evidence="8" type="primary">Nfu_g_1_003793</name>
</gene>
<keyword evidence="2 5" id="KW-0805">Transcription regulation</keyword>
<evidence type="ECO:0000256" key="3">
    <source>
        <dbReference type="ARBA" id="ARBA00023125"/>
    </source>
</evidence>